<evidence type="ECO:0000256" key="3">
    <source>
        <dbReference type="ARBA" id="ARBA00022840"/>
    </source>
</evidence>
<dbReference type="Gene3D" id="3.90.640.10">
    <property type="entry name" value="Actin, Chain A, domain 4"/>
    <property type="match status" value="1"/>
</dbReference>
<keyword evidence="2 5" id="KW-0547">Nucleotide-binding</keyword>
<reference evidence="7 8" key="1">
    <citation type="submission" date="2019-08" db="EMBL/GenBank/DDBJ databases">
        <title>Whole genome of Aphis craccivora.</title>
        <authorList>
            <person name="Voronova N.V."/>
            <person name="Shulinski R.S."/>
            <person name="Bandarenka Y.V."/>
            <person name="Zhorov D.G."/>
            <person name="Warner D."/>
        </authorList>
    </citation>
    <scope>NUCLEOTIDE SEQUENCE [LARGE SCALE GENOMIC DNA]</scope>
    <source>
        <strain evidence="7">180601</strain>
        <tissue evidence="7">Whole Body</tissue>
    </source>
</reference>
<dbReference type="Pfam" id="PF00012">
    <property type="entry name" value="HSP70"/>
    <property type="match status" value="2"/>
</dbReference>
<evidence type="ECO:0000256" key="6">
    <source>
        <dbReference type="SAM" id="MobiDB-lite"/>
    </source>
</evidence>
<dbReference type="SUPFAM" id="SSF53067">
    <property type="entry name" value="Actin-like ATPase domain"/>
    <property type="match status" value="2"/>
</dbReference>
<comment type="similarity">
    <text evidence="1 5">Belongs to the heat shock protein 70 family.</text>
</comment>
<dbReference type="OrthoDB" id="2401965at2759"/>
<keyword evidence="3 5" id="KW-0067">ATP-binding</keyword>
<evidence type="ECO:0000256" key="4">
    <source>
        <dbReference type="ARBA" id="ARBA00023016"/>
    </source>
</evidence>
<accession>A0A6G0YT13</accession>
<keyword evidence="4 7" id="KW-0346">Stress response</keyword>
<dbReference type="FunFam" id="3.30.420.40:FF:000542">
    <property type="entry name" value="Heat shock cognate 71 kDa protein"/>
    <property type="match status" value="1"/>
</dbReference>
<dbReference type="FunFam" id="3.90.640.10:FF:000002">
    <property type="entry name" value="Heat shock 70 kDa"/>
    <property type="match status" value="1"/>
</dbReference>
<dbReference type="InterPro" id="IPR043129">
    <property type="entry name" value="ATPase_NBD"/>
</dbReference>
<dbReference type="Gene3D" id="2.60.34.10">
    <property type="entry name" value="Substrate Binding Domain Of DNAk, Chain A, domain 1"/>
    <property type="match status" value="1"/>
</dbReference>
<dbReference type="PROSITE" id="PS01036">
    <property type="entry name" value="HSP70_3"/>
    <property type="match status" value="1"/>
</dbReference>
<protein>
    <submittedName>
        <fullName evidence="7">Heat shock protein 70 A1-like</fullName>
    </submittedName>
</protein>
<dbReference type="Gene3D" id="3.30.30.30">
    <property type="match status" value="1"/>
</dbReference>
<feature type="region of interest" description="Disordered" evidence="6">
    <location>
        <begin position="499"/>
        <end position="533"/>
    </location>
</feature>
<dbReference type="PRINTS" id="PR00301">
    <property type="entry name" value="HEATSHOCK70"/>
</dbReference>
<evidence type="ECO:0000256" key="1">
    <source>
        <dbReference type="ARBA" id="ARBA00007381"/>
    </source>
</evidence>
<name>A0A6G0YT13_APHCR</name>
<dbReference type="PANTHER" id="PTHR19375">
    <property type="entry name" value="HEAT SHOCK PROTEIN 70KDA"/>
    <property type="match status" value="1"/>
</dbReference>
<gene>
    <name evidence="7" type="ORF">FWK35_00006983</name>
</gene>
<dbReference type="InterPro" id="IPR013126">
    <property type="entry name" value="Hsp_70_fam"/>
</dbReference>
<evidence type="ECO:0000256" key="2">
    <source>
        <dbReference type="ARBA" id="ARBA00022741"/>
    </source>
</evidence>
<dbReference type="InterPro" id="IPR029047">
    <property type="entry name" value="HSP70_peptide-bd_sf"/>
</dbReference>
<dbReference type="FunFam" id="1.20.1270.10:FF:000024">
    <property type="entry name" value="Heat shock protein 70"/>
    <property type="match status" value="1"/>
</dbReference>
<dbReference type="InterPro" id="IPR018181">
    <property type="entry name" value="Heat_shock_70_CS"/>
</dbReference>
<organism evidence="7 8">
    <name type="scientific">Aphis craccivora</name>
    <name type="common">Cowpea aphid</name>
    <dbReference type="NCBI Taxonomy" id="307492"/>
    <lineage>
        <taxon>Eukaryota</taxon>
        <taxon>Metazoa</taxon>
        <taxon>Ecdysozoa</taxon>
        <taxon>Arthropoda</taxon>
        <taxon>Hexapoda</taxon>
        <taxon>Insecta</taxon>
        <taxon>Pterygota</taxon>
        <taxon>Neoptera</taxon>
        <taxon>Paraneoptera</taxon>
        <taxon>Hemiptera</taxon>
        <taxon>Sternorrhyncha</taxon>
        <taxon>Aphidomorpha</taxon>
        <taxon>Aphidoidea</taxon>
        <taxon>Aphididae</taxon>
        <taxon>Aphidini</taxon>
        <taxon>Aphis</taxon>
        <taxon>Aphis</taxon>
    </lineage>
</organism>
<sequence>MTGRTAIGIDLGTTYSCVGIWQHGKVEVIANDQGNRTTPSYVAFTDTERLIGDGAKNQVAMNPVNTVFDAKRLIGRRFDDEKTQADIKHWPFKVVNDCGKPKIQVEFKGERKIDEGSIFEVKSTAGDTHLGGEDFDNRLVSHLAEEFKRKFKKNVHANPRSLRRLRTAAERAKRTLSSSSEAVIEIDALMDGIDFYTRVSRARFEELCADLFRSTLIPVEKALADAKMDKGDIHDVVLVGGSTRIPKIQSLLQNYFCGKPLNLSINPDEAVAYGAAVQAAILSGDTSSAIQDVLLTAGGVMTKIVDRNSTVPCKQTQTFTTYADNQPAVTIQVFEGERAMTKDNNLLGTFDLTGIPPAPRGVPKIEVTFDLDANGILNVSAKDNSSGRSKNIVIKNDKGRLSQAEIDRMLSDAERYRDEDERQKAKIAAKNQLESYVFGVKQALDESGDKLTESERNAGKQECDAVIQWLDNNQLADKEEYEHKLKEIQKSCSALMMKLHGGAGQGGDAPPAGARGFPGSSSGAGGPTIEEVD</sequence>
<keyword evidence="8" id="KW-1185">Reference proteome</keyword>
<dbReference type="GO" id="GO:0140662">
    <property type="term" value="F:ATP-dependent protein folding chaperone"/>
    <property type="evidence" value="ECO:0007669"/>
    <property type="project" value="InterPro"/>
</dbReference>
<evidence type="ECO:0000313" key="7">
    <source>
        <dbReference type="EMBL" id="KAF0760827.1"/>
    </source>
</evidence>
<dbReference type="Proteomes" id="UP000478052">
    <property type="component" value="Unassembled WGS sequence"/>
</dbReference>
<evidence type="ECO:0000313" key="8">
    <source>
        <dbReference type="Proteomes" id="UP000478052"/>
    </source>
</evidence>
<dbReference type="GO" id="GO:0005524">
    <property type="term" value="F:ATP binding"/>
    <property type="evidence" value="ECO:0007669"/>
    <property type="project" value="UniProtKB-KW"/>
</dbReference>
<dbReference type="SUPFAM" id="SSF100934">
    <property type="entry name" value="Heat shock protein 70kD (HSP70), C-terminal subdomain"/>
    <property type="match status" value="1"/>
</dbReference>
<dbReference type="PROSITE" id="PS00297">
    <property type="entry name" value="HSP70_1"/>
    <property type="match status" value="1"/>
</dbReference>
<dbReference type="InterPro" id="IPR029048">
    <property type="entry name" value="HSP70_C_sf"/>
</dbReference>
<dbReference type="EMBL" id="VUJU01002566">
    <property type="protein sequence ID" value="KAF0760827.1"/>
    <property type="molecule type" value="Genomic_DNA"/>
</dbReference>
<dbReference type="FunFam" id="2.60.34.10:FF:000002">
    <property type="entry name" value="Heat shock 70 kDa"/>
    <property type="match status" value="1"/>
</dbReference>
<evidence type="ECO:0000256" key="5">
    <source>
        <dbReference type="RuleBase" id="RU003322"/>
    </source>
</evidence>
<dbReference type="Gene3D" id="3.30.420.40">
    <property type="match status" value="3"/>
</dbReference>
<dbReference type="Gene3D" id="1.20.1270.10">
    <property type="match status" value="1"/>
</dbReference>
<dbReference type="AlphaFoldDB" id="A0A6G0YT13"/>
<feature type="compositionally biased region" description="Low complexity" evidence="6">
    <location>
        <begin position="508"/>
        <end position="521"/>
    </location>
</feature>
<proteinExistence type="inferred from homology"/>
<comment type="caution">
    <text evidence="7">The sequence shown here is derived from an EMBL/GenBank/DDBJ whole genome shotgun (WGS) entry which is preliminary data.</text>
</comment>
<dbReference type="SUPFAM" id="SSF100920">
    <property type="entry name" value="Heat shock protein 70kD (HSP70), peptide-binding domain"/>
    <property type="match status" value="1"/>
</dbReference>